<feature type="domain" description="Reverse transcriptase/retrotransposon-derived protein RNase H-like" evidence="1">
    <location>
        <begin position="2"/>
        <end position="50"/>
    </location>
</feature>
<protein>
    <recommendedName>
        <fullName evidence="1">Reverse transcriptase/retrotransposon-derived protein RNase H-like domain-containing protein</fullName>
    </recommendedName>
</protein>
<organism evidence="2 3">
    <name type="scientific">Cirrhinus mrigala</name>
    <name type="common">Mrigala</name>
    <dbReference type="NCBI Taxonomy" id="683832"/>
    <lineage>
        <taxon>Eukaryota</taxon>
        <taxon>Metazoa</taxon>
        <taxon>Chordata</taxon>
        <taxon>Craniata</taxon>
        <taxon>Vertebrata</taxon>
        <taxon>Euteleostomi</taxon>
        <taxon>Actinopterygii</taxon>
        <taxon>Neopterygii</taxon>
        <taxon>Teleostei</taxon>
        <taxon>Ostariophysi</taxon>
        <taxon>Cypriniformes</taxon>
        <taxon>Cyprinidae</taxon>
        <taxon>Labeoninae</taxon>
        <taxon>Labeonini</taxon>
        <taxon>Cirrhinus</taxon>
    </lineage>
</organism>
<dbReference type="InterPro" id="IPR041577">
    <property type="entry name" value="RT_RNaseH_2"/>
</dbReference>
<dbReference type="AlphaFoldDB" id="A0ABD0R9Y4"/>
<name>A0ABD0R9Y4_CIRMR</name>
<evidence type="ECO:0000259" key="1">
    <source>
        <dbReference type="Pfam" id="PF17919"/>
    </source>
</evidence>
<evidence type="ECO:0000313" key="2">
    <source>
        <dbReference type="EMBL" id="KAL0195352.1"/>
    </source>
</evidence>
<dbReference type="Proteomes" id="UP001529510">
    <property type="component" value="Unassembled WGS sequence"/>
</dbReference>
<comment type="caution">
    <text evidence="2">The sequence shown here is derived from an EMBL/GenBank/DDBJ whole genome shotgun (WGS) entry which is preliminary data.</text>
</comment>
<dbReference type="InterPro" id="IPR043502">
    <property type="entry name" value="DNA/RNA_pol_sf"/>
</dbReference>
<sequence length="50" mass="5460">MVEVDTSEVGIGAILSQRGEDGKLHPCAPMSHCLSDAERNYHMGDREVFA</sequence>
<dbReference type="EMBL" id="JAMKFB020000004">
    <property type="protein sequence ID" value="KAL0195352.1"/>
    <property type="molecule type" value="Genomic_DNA"/>
</dbReference>
<feature type="non-terminal residue" evidence="2">
    <location>
        <position position="50"/>
    </location>
</feature>
<reference evidence="2 3" key="1">
    <citation type="submission" date="2024-05" db="EMBL/GenBank/DDBJ databases">
        <title>Genome sequencing and assembly of Indian major carp, Cirrhinus mrigala (Hamilton, 1822).</title>
        <authorList>
            <person name="Mohindra V."/>
            <person name="Chowdhury L.M."/>
            <person name="Lal K."/>
            <person name="Jena J.K."/>
        </authorList>
    </citation>
    <scope>NUCLEOTIDE SEQUENCE [LARGE SCALE GENOMIC DNA]</scope>
    <source>
        <strain evidence="2">CM1030</strain>
        <tissue evidence="2">Blood</tissue>
    </source>
</reference>
<gene>
    <name evidence="2" type="ORF">M9458_008924</name>
</gene>
<proteinExistence type="predicted"/>
<dbReference type="SUPFAM" id="SSF56672">
    <property type="entry name" value="DNA/RNA polymerases"/>
    <property type="match status" value="1"/>
</dbReference>
<keyword evidence="3" id="KW-1185">Reference proteome</keyword>
<accession>A0ABD0R9Y4</accession>
<evidence type="ECO:0000313" key="3">
    <source>
        <dbReference type="Proteomes" id="UP001529510"/>
    </source>
</evidence>
<dbReference type="Pfam" id="PF17919">
    <property type="entry name" value="RT_RNaseH_2"/>
    <property type="match status" value="1"/>
</dbReference>